<name>A0A395W8R0_9FIRM</name>
<comment type="caution">
    <text evidence="1">The sequence shown here is derived from an EMBL/GenBank/DDBJ whole genome shotgun (WGS) entry which is preliminary data.</text>
</comment>
<accession>A0A395W8R0</accession>
<dbReference type="EMBL" id="QRYQ01000011">
    <property type="protein sequence ID" value="RGU91436.1"/>
    <property type="molecule type" value="Genomic_DNA"/>
</dbReference>
<organism evidence="1 2">
    <name type="scientific">Holdemanella biformis</name>
    <dbReference type="NCBI Taxonomy" id="1735"/>
    <lineage>
        <taxon>Bacteria</taxon>
        <taxon>Bacillati</taxon>
        <taxon>Bacillota</taxon>
        <taxon>Erysipelotrichia</taxon>
        <taxon>Erysipelotrichales</taxon>
        <taxon>Erysipelotrichaceae</taxon>
        <taxon>Holdemanella</taxon>
    </lineage>
</organism>
<gene>
    <name evidence="1" type="primary">asp1</name>
    <name evidence="1" type="ORF">DWW32_06895</name>
</gene>
<evidence type="ECO:0000313" key="1">
    <source>
        <dbReference type="EMBL" id="RGU91436.1"/>
    </source>
</evidence>
<dbReference type="Pfam" id="PF16993">
    <property type="entry name" value="Asp1"/>
    <property type="match status" value="1"/>
</dbReference>
<proteinExistence type="predicted"/>
<protein>
    <submittedName>
        <fullName evidence="1">Accessory Sec system protein Asp1</fullName>
    </submittedName>
</protein>
<dbReference type="Proteomes" id="UP000265489">
    <property type="component" value="Unassembled WGS sequence"/>
</dbReference>
<sequence length="528" mass="62803">MMYFVPSWYHGNEYKENEQYFYVRRAVTEFDDSVKQIQMFNRNNIMDYKILNLSYSPNFRHFLHRQSVFHAPYWSCFDAIQEIKRKQVDILSFHDLMWPDHTEFVYTPFCIVAYVNNMKYAEVQFGEDGNMIEVLLFKENTLIRKNIYDDRGFLSSSIVFEKGNPLYKQFLDEKGIWKFYQFFEDGHIEINGENPFYLIENTRFKFDHLSYNSMESLIEEVFSTYLDEMTSTDDIFCLAMHVLHHDMLEKLFEKRKTILSFYQNRLELFDDPELKSLIQNTNYCIVDSKHKISLLEDYAEKKLPIVDITPFDTRADFGISQQLTVQNILVPIDTIEQSKFEELIVLFASYFETNETARVHFFTRNANWDRIDSVLNFTREVLKVNGLDERLARKETNDKAEFDLDGDKKVPIKFFVDQCVDELSISKCIREQRIMVDVTSRPDLYLQISCISSAIPQIVSFNTQYVHDGKNGFIVKEVSEVLNGLKYYLDNITNWNKCMIYSYELGKEYNTTSLIRKWKGVMKQVEQD</sequence>
<dbReference type="AlphaFoldDB" id="A0A395W8R0"/>
<dbReference type="GO" id="GO:0015031">
    <property type="term" value="P:protein transport"/>
    <property type="evidence" value="ECO:0007669"/>
    <property type="project" value="InterPro"/>
</dbReference>
<evidence type="ECO:0000313" key="2">
    <source>
        <dbReference type="Proteomes" id="UP000265489"/>
    </source>
</evidence>
<dbReference type="RefSeq" id="WP_118325229.1">
    <property type="nucleotide sequence ID" value="NZ_JAQEGG010000034.1"/>
</dbReference>
<dbReference type="NCBIfam" id="TIGR03713">
    <property type="entry name" value="acc_sec_asp1"/>
    <property type="match status" value="1"/>
</dbReference>
<dbReference type="GeneID" id="66579604"/>
<dbReference type="InterPro" id="IPR022372">
    <property type="entry name" value="Accessory_SS_Asp1"/>
</dbReference>
<reference evidence="1 2" key="1">
    <citation type="submission" date="2018-08" db="EMBL/GenBank/DDBJ databases">
        <title>A genome reference for cultivated species of the human gut microbiota.</title>
        <authorList>
            <person name="Zou Y."/>
            <person name="Xue W."/>
            <person name="Luo G."/>
        </authorList>
    </citation>
    <scope>NUCLEOTIDE SEQUENCE [LARGE SCALE GENOMIC DNA]</scope>
    <source>
        <strain evidence="1 2">AF15-20</strain>
    </source>
</reference>